<dbReference type="GO" id="GO:0006355">
    <property type="term" value="P:regulation of DNA-templated transcription"/>
    <property type="evidence" value="ECO:0007669"/>
    <property type="project" value="InterPro"/>
</dbReference>
<dbReference type="Gene3D" id="1.10.10.10">
    <property type="entry name" value="Winged helix-like DNA-binding domain superfamily/Winged helix DNA-binding domain"/>
    <property type="match status" value="1"/>
</dbReference>
<dbReference type="InterPro" id="IPR050471">
    <property type="entry name" value="AB_hydrolase"/>
</dbReference>
<dbReference type="InterPro" id="IPR016032">
    <property type="entry name" value="Sig_transdc_resp-reg_C-effctor"/>
</dbReference>
<dbReference type="SUPFAM" id="SSF53474">
    <property type="entry name" value="alpha/beta-Hydrolases"/>
    <property type="match status" value="1"/>
</dbReference>
<dbReference type="SMART" id="SM00421">
    <property type="entry name" value="HTH_LUXR"/>
    <property type="match status" value="1"/>
</dbReference>
<dbReference type="InterPro" id="IPR000073">
    <property type="entry name" value="AB_hydrolase_1"/>
</dbReference>
<dbReference type="PROSITE" id="PS50043">
    <property type="entry name" value="HTH_LUXR_2"/>
    <property type="match status" value="1"/>
</dbReference>
<keyword evidence="3" id="KW-1185">Reference proteome</keyword>
<evidence type="ECO:0000259" key="1">
    <source>
        <dbReference type="PROSITE" id="PS50043"/>
    </source>
</evidence>
<dbReference type="CDD" id="cd06170">
    <property type="entry name" value="LuxR_C_like"/>
    <property type="match status" value="1"/>
</dbReference>
<reference evidence="2 3" key="1">
    <citation type="submission" date="2020-08" db="EMBL/GenBank/DDBJ databases">
        <title>Genome sequence of Phycicoccus endophyticus JCM 31784T.</title>
        <authorList>
            <person name="Hyun D.-W."/>
            <person name="Bae J.-W."/>
        </authorList>
    </citation>
    <scope>NUCLEOTIDE SEQUENCE [LARGE SCALE GENOMIC DNA]</scope>
    <source>
        <strain evidence="2 3">JCM 31784</strain>
    </source>
</reference>
<dbReference type="GO" id="GO:0003677">
    <property type="term" value="F:DNA binding"/>
    <property type="evidence" value="ECO:0007669"/>
    <property type="project" value="InterPro"/>
</dbReference>
<dbReference type="Pfam" id="PF00196">
    <property type="entry name" value="GerE"/>
    <property type="match status" value="1"/>
</dbReference>
<evidence type="ECO:0000313" key="3">
    <source>
        <dbReference type="Proteomes" id="UP000515976"/>
    </source>
</evidence>
<protein>
    <submittedName>
        <fullName evidence="2">Alpha/beta fold hydrolase</fullName>
    </submittedName>
</protein>
<dbReference type="RefSeq" id="WP_166099838.1">
    <property type="nucleotide sequence ID" value="NZ_BMMY01000003.1"/>
</dbReference>
<dbReference type="InterPro" id="IPR036388">
    <property type="entry name" value="WH-like_DNA-bd_sf"/>
</dbReference>
<proteinExistence type="predicted"/>
<dbReference type="Gene3D" id="3.40.50.1820">
    <property type="entry name" value="alpha/beta hydrolase"/>
    <property type="match status" value="1"/>
</dbReference>
<dbReference type="Proteomes" id="UP000515976">
    <property type="component" value="Chromosome"/>
</dbReference>
<name>A0A7G9R5Y9_9MICO</name>
<gene>
    <name evidence="2" type="ORF">H9L10_09765</name>
</gene>
<sequence>MADGTRVAYAVTGSGPPLVVSPGWLSHLELDWAIPAQRLFYGSLSSGRTVVRYDRPGCGLSDQYSGPRSVEHELATLGAVVEAVHLERFDLFGWSLGAPVAARWAADHAQSVSRLVLYGGWARGSAIGDEVSRTHLLGLLVDHWGLGSDVLTELFAPEADPGTRRVLAQYQRAASSAQTAAGLLDLAYRIDVSESLNRIGAPTLVLHRDQDRAAPPPQGRLLAERIPGAQLVELSGRSHLPAMGDSRAVVDQVRRFLGLRRLREAAPVGLTARQNEVAALVAQGLTNREAAQRLHLSERSVESHLERIRLRLGFRSRTQLAAWYATQHPSSRGEVP</sequence>
<keyword evidence="2" id="KW-0378">Hydrolase</keyword>
<dbReference type="KEGG" id="pei:H9L10_09765"/>
<dbReference type="Pfam" id="PF00561">
    <property type="entry name" value="Abhydrolase_1"/>
    <property type="match status" value="1"/>
</dbReference>
<dbReference type="PANTHER" id="PTHR43433">
    <property type="entry name" value="HYDROLASE, ALPHA/BETA FOLD FAMILY PROTEIN"/>
    <property type="match status" value="1"/>
</dbReference>
<dbReference type="InterPro" id="IPR000792">
    <property type="entry name" value="Tscrpt_reg_LuxR_C"/>
</dbReference>
<dbReference type="InterPro" id="IPR029058">
    <property type="entry name" value="AB_hydrolase_fold"/>
</dbReference>
<accession>A0A7G9R5Y9</accession>
<evidence type="ECO:0000313" key="2">
    <source>
        <dbReference type="EMBL" id="QNN51014.1"/>
    </source>
</evidence>
<dbReference type="AlphaFoldDB" id="A0A7G9R5Y9"/>
<dbReference type="SUPFAM" id="SSF46894">
    <property type="entry name" value="C-terminal effector domain of the bipartite response regulators"/>
    <property type="match status" value="1"/>
</dbReference>
<dbReference type="EMBL" id="CP060712">
    <property type="protein sequence ID" value="QNN51014.1"/>
    <property type="molecule type" value="Genomic_DNA"/>
</dbReference>
<dbReference type="PRINTS" id="PR00038">
    <property type="entry name" value="HTHLUXR"/>
</dbReference>
<dbReference type="PANTHER" id="PTHR43433:SF8">
    <property type="entry name" value="BIFUNCTIONAL LIPASE_ADENYLATE CYCLASE LIPJ"/>
    <property type="match status" value="1"/>
</dbReference>
<feature type="domain" description="HTH luxR-type" evidence="1">
    <location>
        <begin position="263"/>
        <end position="328"/>
    </location>
</feature>
<dbReference type="GO" id="GO:0016787">
    <property type="term" value="F:hydrolase activity"/>
    <property type="evidence" value="ECO:0007669"/>
    <property type="project" value="UniProtKB-KW"/>
</dbReference>
<organism evidence="2 3">
    <name type="scientific">Phycicoccus endophyticus</name>
    <dbReference type="NCBI Taxonomy" id="1690220"/>
    <lineage>
        <taxon>Bacteria</taxon>
        <taxon>Bacillati</taxon>
        <taxon>Actinomycetota</taxon>
        <taxon>Actinomycetes</taxon>
        <taxon>Micrococcales</taxon>
        <taxon>Intrasporangiaceae</taxon>
        <taxon>Phycicoccus</taxon>
    </lineage>
</organism>
<dbReference type="PRINTS" id="PR00111">
    <property type="entry name" value="ABHYDROLASE"/>
</dbReference>